<reference evidence="2 4" key="2">
    <citation type="submission" date="2023-10" db="EMBL/GenBank/DDBJ databases">
        <title>To unveil natural product biosynthetic capacity in Pseudoalteromonas.</title>
        <authorList>
            <person name="Wang J."/>
        </authorList>
    </citation>
    <scope>NUCLEOTIDE SEQUENCE [LARGE SCALE GENOMIC DNA]</scope>
    <source>
        <strain evidence="2 4">DSM 15914</strain>
    </source>
</reference>
<accession>A0A8I2H1E6</accession>
<dbReference type="RefSeq" id="WP_130126726.1">
    <property type="nucleotide sequence ID" value="NZ_CBCSDF010000014.1"/>
</dbReference>
<name>A0A8I2H1E6_9GAMM</name>
<dbReference type="Proteomes" id="UP000646877">
    <property type="component" value="Unassembled WGS sequence"/>
</dbReference>
<protein>
    <submittedName>
        <fullName evidence="1">Uncharacterized protein</fullName>
    </submittedName>
</protein>
<gene>
    <name evidence="1" type="ORF">F9Y85_15230</name>
    <name evidence="2" type="ORF">R5H13_04640</name>
</gene>
<organism evidence="1 3">
    <name type="scientific">Pseudoalteromonas maricaloris</name>
    <dbReference type="NCBI Taxonomy" id="184924"/>
    <lineage>
        <taxon>Bacteria</taxon>
        <taxon>Pseudomonadati</taxon>
        <taxon>Pseudomonadota</taxon>
        <taxon>Gammaproteobacteria</taxon>
        <taxon>Alteromonadales</taxon>
        <taxon>Pseudoalteromonadaceae</taxon>
        <taxon>Pseudoalteromonas</taxon>
    </lineage>
</organism>
<keyword evidence="4" id="KW-1185">Reference proteome</keyword>
<reference evidence="1" key="1">
    <citation type="submission" date="2019-10" db="EMBL/GenBank/DDBJ databases">
        <authorList>
            <person name="Paulsen S."/>
        </authorList>
    </citation>
    <scope>NUCLEOTIDE SEQUENCE</scope>
    <source>
        <strain evidence="1">LMG 19692</strain>
    </source>
</reference>
<evidence type="ECO:0000313" key="4">
    <source>
        <dbReference type="Proteomes" id="UP001304419"/>
    </source>
</evidence>
<dbReference type="Proteomes" id="UP001304419">
    <property type="component" value="Chromosome 1"/>
</dbReference>
<proteinExistence type="predicted"/>
<evidence type="ECO:0000313" key="1">
    <source>
        <dbReference type="EMBL" id="NLR22632.1"/>
    </source>
</evidence>
<dbReference type="EMBL" id="WEIA01000009">
    <property type="protein sequence ID" value="NLR22632.1"/>
    <property type="molecule type" value="Genomic_DNA"/>
</dbReference>
<evidence type="ECO:0000313" key="2">
    <source>
        <dbReference type="EMBL" id="WOX29558.1"/>
    </source>
</evidence>
<evidence type="ECO:0000313" key="3">
    <source>
        <dbReference type="Proteomes" id="UP000646877"/>
    </source>
</evidence>
<sequence length="166" mass="19499">MRKFLNVSKQHQKALEKQFPNLIDLAQVNEMKGYTYLAISIFDHWLTRDESIELWGGLDTNEIIRRASKFETFNQLLSEQTEILTFRFRGLRGDKPKFKSFLSQQVQSSYLRQTDIGMYQVVLPELNAVYFEGYDDTNVIYLQDPSVRPIIESCAEKVGLHCLEHW</sequence>
<dbReference type="AlphaFoldDB" id="A0A8I2H1E6"/>
<dbReference type="EMBL" id="CP137578">
    <property type="protein sequence ID" value="WOX29558.1"/>
    <property type="molecule type" value="Genomic_DNA"/>
</dbReference>